<protein>
    <submittedName>
        <fullName evidence="3">LysM peptidoglycan-binding domain-containing protein</fullName>
    </submittedName>
</protein>
<keyword evidence="4" id="KW-1185">Reference proteome</keyword>
<dbReference type="Pfam" id="PF01464">
    <property type="entry name" value="SLT"/>
    <property type="match status" value="1"/>
</dbReference>
<dbReference type="SMART" id="SM00257">
    <property type="entry name" value="LysM"/>
    <property type="match status" value="2"/>
</dbReference>
<dbReference type="Gene3D" id="1.10.530.10">
    <property type="match status" value="1"/>
</dbReference>
<dbReference type="EMBL" id="JBHMEW010000065">
    <property type="protein sequence ID" value="MFB9213002.1"/>
    <property type="molecule type" value="Genomic_DNA"/>
</dbReference>
<dbReference type="PANTHER" id="PTHR33734">
    <property type="entry name" value="LYSM DOMAIN-CONTAINING GPI-ANCHORED PROTEIN 2"/>
    <property type="match status" value="1"/>
</dbReference>
<dbReference type="RefSeq" id="WP_290248383.1">
    <property type="nucleotide sequence ID" value="NZ_JAUFQT010000001.1"/>
</dbReference>
<feature type="chain" id="PRO_5046319221" evidence="1">
    <location>
        <begin position="23"/>
        <end position="508"/>
    </location>
</feature>
<dbReference type="InterPro" id="IPR023346">
    <property type="entry name" value="Lysozyme-like_dom_sf"/>
</dbReference>
<proteinExistence type="predicted"/>
<dbReference type="SUPFAM" id="SSF53955">
    <property type="entry name" value="Lysozyme-like"/>
    <property type="match status" value="1"/>
</dbReference>
<organism evidence="3 4">
    <name type="scientific">Echinicola jeungdonensis</name>
    <dbReference type="NCBI Taxonomy" id="709343"/>
    <lineage>
        <taxon>Bacteria</taxon>
        <taxon>Pseudomonadati</taxon>
        <taxon>Bacteroidota</taxon>
        <taxon>Cytophagia</taxon>
        <taxon>Cytophagales</taxon>
        <taxon>Cyclobacteriaceae</taxon>
        <taxon>Echinicola</taxon>
    </lineage>
</organism>
<dbReference type="PANTHER" id="PTHR33734:SF22">
    <property type="entry name" value="MEMBRANE-BOUND LYTIC MUREIN TRANSGLYCOSYLASE D"/>
    <property type="match status" value="1"/>
</dbReference>
<evidence type="ECO:0000256" key="1">
    <source>
        <dbReference type="SAM" id="SignalP"/>
    </source>
</evidence>
<keyword evidence="1" id="KW-0732">Signal</keyword>
<dbReference type="Gene3D" id="3.10.350.10">
    <property type="entry name" value="LysM domain"/>
    <property type="match status" value="2"/>
</dbReference>
<evidence type="ECO:0000259" key="2">
    <source>
        <dbReference type="PROSITE" id="PS51782"/>
    </source>
</evidence>
<accession>A0ABV5J844</accession>
<dbReference type="InterPro" id="IPR036779">
    <property type="entry name" value="LysM_dom_sf"/>
</dbReference>
<dbReference type="Proteomes" id="UP001589654">
    <property type="component" value="Unassembled WGS sequence"/>
</dbReference>
<reference evidence="3 4" key="1">
    <citation type="submission" date="2024-09" db="EMBL/GenBank/DDBJ databases">
        <authorList>
            <person name="Sun Q."/>
            <person name="Mori K."/>
        </authorList>
    </citation>
    <scope>NUCLEOTIDE SEQUENCE [LARGE SCALE GENOMIC DNA]</scope>
    <source>
        <strain evidence="3 4">CECT 7682</strain>
    </source>
</reference>
<evidence type="ECO:0000313" key="3">
    <source>
        <dbReference type="EMBL" id="MFB9213002.1"/>
    </source>
</evidence>
<evidence type="ECO:0000313" key="4">
    <source>
        <dbReference type="Proteomes" id="UP001589654"/>
    </source>
</evidence>
<feature type="signal peptide" evidence="1">
    <location>
        <begin position="1"/>
        <end position="22"/>
    </location>
</feature>
<dbReference type="CDD" id="cd16894">
    <property type="entry name" value="MltD-like"/>
    <property type="match status" value="1"/>
</dbReference>
<dbReference type="SUPFAM" id="SSF54106">
    <property type="entry name" value="LysM domain"/>
    <property type="match status" value="2"/>
</dbReference>
<feature type="domain" description="LysM" evidence="2">
    <location>
        <begin position="461"/>
        <end position="505"/>
    </location>
</feature>
<sequence length="508" mass="58307">MRFQKFSLPFLIFSFFAFKIFAQAPKVPETISFANMTLHLDSRAQRDIQLDVNALHRNPRYFNQKMERVNLYMPIIERVLQEQGAPDDLKYLVIQESGLIPDAVSSSNAVGFWQFKKGTAEEVFLQVDHQIDERKNIVASTRGAALYLKKNNSRFDNWVCAVVAYQMGPGGAQGYFGNRYNGDRKMKITKNTHWYFKKYLAHKIAFQDHIGTLVSNQYLKEVKVQGPTSLKKLARDLNVSESHLETYNKWVSHGKIPGDKPYSLTYLEEDTTPDRPVLVSFPEEPSMQSPEVVKNHEGFPKITGNKAFSHLPEMIKINGIKGILVTQTMSQEAFTEKVGIREGKFRRVNDLKKSDKVIGGRYYYTKRKKSKAKVAEHVVKKGETLWQISQAYGIRLHSLMAKNIIYRDKDLKPGMVLKLQEYRRRNEGFEFVQVSPAKTTSYPIPTPTKPANYNNPPTTTQTHIVSRGETLYAIAKQYEVSVKNIQQWNNMGNQTTIHVGQKLIIQDQ</sequence>
<dbReference type="InterPro" id="IPR018392">
    <property type="entry name" value="LysM"/>
</dbReference>
<dbReference type="Pfam" id="PF01476">
    <property type="entry name" value="LysM"/>
    <property type="match status" value="2"/>
</dbReference>
<comment type="caution">
    <text evidence="3">The sequence shown here is derived from an EMBL/GenBank/DDBJ whole genome shotgun (WGS) entry which is preliminary data.</text>
</comment>
<name>A0ABV5J844_9BACT</name>
<dbReference type="PROSITE" id="PS51782">
    <property type="entry name" value="LYSM"/>
    <property type="match status" value="2"/>
</dbReference>
<gene>
    <name evidence="3" type="ORF">ACFFUR_14395</name>
</gene>
<dbReference type="CDD" id="cd00118">
    <property type="entry name" value="LysM"/>
    <property type="match status" value="2"/>
</dbReference>
<feature type="domain" description="LysM" evidence="2">
    <location>
        <begin position="375"/>
        <end position="419"/>
    </location>
</feature>
<dbReference type="InterPro" id="IPR008258">
    <property type="entry name" value="Transglycosylase_SLT_dom_1"/>
</dbReference>